<protein>
    <submittedName>
        <fullName evidence="1">Uncharacterized protein</fullName>
    </submittedName>
</protein>
<dbReference type="EMBL" id="JANBPU010000055">
    <property type="protein sequence ID" value="KAJ1918031.1"/>
    <property type="molecule type" value="Genomic_DNA"/>
</dbReference>
<proteinExistence type="predicted"/>
<evidence type="ECO:0000313" key="1">
    <source>
        <dbReference type="EMBL" id="KAJ1918031.1"/>
    </source>
</evidence>
<sequence length="795" mass="91422">MSSQYTEISPHPARAVNYLVHQVDQNAVTIDNSTSGGSGVAGSYPSDIPLTHQDLLPPVNSSISPNITANPDPDNHNCNVNTDDHNYSNYNIHPIYITPAECDEFSEYSKMFDIEITRDNLYRKPMELLEELERLKRQLNELNFNVVPTYSVISLTKMMLSVCNKLSAWERFIRLYSFKNIDRPIDRTALMNFVLKFMNIRITTTSNILTFFHGIPHDSLCSDVMDPAYNDFISWVLIPGRKLYTFYTPVPNTFSSEYHYHTGHNPQYRANSITSRLHKFYRHAHLKSFQQNAQSKLVSLPNYPRQQRFSMAEVELMFGNDLYSLSNILVEYFTQCHIMDLDKERFGQQIKNVVYGLKPIFSKCVRAMEKDLSDPNIPVYKFRRSSLSQRNNKVNIGDLVYYISYNSDLNYALSKYHDIHCDYLYKSSLIKKSEDLLGINLVYEEICKYAEKGYFHNFRIDDKNQQTILGRVVADERNGNNFHESAEVIRGTYPKNSEGSGGVVIPGTTLFAYNTISAEYLDTHPDVFRNVENSYRLAGQAIALAMSERVSSNLEDMVINERLISHIFGELYAGVPYSKEHLANLSGNHNSQDGDDAGLDVEYIQRRLAIRKFLKYFFNGIMCITFTEIYCVFQQKGGRQLDITNCHENPLAILLKNLREYTGYIGLFDELNSDLVQFLKLFFVDGVCNDPYHGFFFEFFKRSFAVQIESKYNGLNSGAGGNTELQEHGSGIVRGDNNHVDTLNQHMKEMLDELQNQLLCLCKHSHKEFVGSIKNVLGGCEMNSYTIYDYFNKHI</sequence>
<accession>A0A9W8A264</accession>
<organism evidence="1 2">
    <name type="scientific">Mycoemilia scoparia</name>
    <dbReference type="NCBI Taxonomy" id="417184"/>
    <lineage>
        <taxon>Eukaryota</taxon>
        <taxon>Fungi</taxon>
        <taxon>Fungi incertae sedis</taxon>
        <taxon>Zoopagomycota</taxon>
        <taxon>Kickxellomycotina</taxon>
        <taxon>Kickxellomycetes</taxon>
        <taxon>Kickxellales</taxon>
        <taxon>Kickxellaceae</taxon>
        <taxon>Mycoemilia</taxon>
    </lineage>
</organism>
<dbReference type="Proteomes" id="UP001150538">
    <property type="component" value="Unassembled WGS sequence"/>
</dbReference>
<keyword evidence="2" id="KW-1185">Reference proteome</keyword>
<evidence type="ECO:0000313" key="2">
    <source>
        <dbReference type="Proteomes" id="UP001150538"/>
    </source>
</evidence>
<dbReference type="AlphaFoldDB" id="A0A9W8A264"/>
<reference evidence="1" key="1">
    <citation type="submission" date="2022-07" db="EMBL/GenBank/DDBJ databases">
        <title>Phylogenomic reconstructions and comparative analyses of Kickxellomycotina fungi.</title>
        <authorList>
            <person name="Reynolds N.K."/>
            <person name="Stajich J.E."/>
            <person name="Barry K."/>
            <person name="Grigoriev I.V."/>
            <person name="Crous P."/>
            <person name="Smith M.E."/>
        </authorList>
    </citation>
    <scope>NUCLEOTIDE SEQUENCE</scope>
    <source>
        <strain evidence="1">NBRC 100468</strain>
    </source>
</reference>
<name>A0A9W8A264_9FUNG</name>
<gene>
    <name evidence="1" type="ORF">H4219_002859</name>
</gene>
<comment type="caution">
    <text evidence="1">The sequence shown here is derived from an EMBL/GenBank/DDBJ whole genome shotgun (WGS) entry which is preliminary data.</text>
</comment>